<evidence type="ECO:0000313" key="4">
    <source>
        <dbReference type="Proteomes" id="UP000324832"/>
    </source>
</evidence>
<dbReference type="PANTHER" id="PTHR46200">
    <property type="entry name" value="GATOR COMPLEX PROTEIN WDR24"/>
    <property type="match status" value="1"/>
</dbReference>
<evidence type="ECO:0000313" key="3">
    <source>
        <dbReference type="EMBL" id="VVD05395.1"/>
    </source>
</evidence>
<dbReference type="GO" id="GO:1904263">
    <property type="term" value="P:positive regulation of TORC1 signaling"/>
    <property type="evidence" value="ECO:0007669"/>
    <property type="project" value="TreeGrafter"/>
</dbReference>
<dbReference type="InterPro" id="IPR037590">
    <property type="entry name" value="WDR24"/>
</dbReference>
<keyword evidence="2" id="KW-0677">Repeat</keyword>
<evidence type="ECO:0000256" key="1">
    <source>
        <dbReference type="ARBA" id="ARBA00022574"/>
    </source>
</evidence>
<dbReference type="Proteomes" id="UP000324832">
    <property type="component" value="Unassembled WGS sequence"/>
</dbReference>
<dbReference type="PANTHER" id="PTHR46200:SF1">
    <property type="entry name" value="GATOR COMPLEX PROTEIN WDR24"/>
    <property type="match status" value="1"/>
</dbReference>
<organism evidence="3 4">
    <name type="scientific">Leptidea sinapis</name>
    <dbReference type="NCBI Taxonomy" id="189913"/>
    <lineage>
        <taxon>Eukaryota</taxon>
        <taxon>Metazoa</taxon>
        <taxon>Ecdysozoa</taxon>
        <taxon>Arthropoda</taxon>
        <taxon>Hexapoda</taxon>
        <taxon>Insecta</taxon>
        <taxon>Pterygota</taxon>
        <taxon>Neoptera</taxon>
        <taxon>Endopterygota</taxon>
        <taxon>Lepidoptera</taxon>
        <taxon>Glossata</taxon>
        <taxon>Ditrysia</taxon>
        <taxon>Papilionoidea</taxon>
        <taxon>Pieridae</taxon>
        <taxon>Dismorphiinae</taxon>
        <taxon>Leptidea</taxon>
    </lineage>
</organism>
<dbReference type="AlphaFoldDB" id="A0A5E4R5S3"/>
<dbReference type="GO" id="GO:0016239">
    <property type="term" value="P:positive regulation of macroautophagy"/>
    <property type="evidence" value="ECO:0007669"/>
    <property type="project" value="TreeGrafter"/>
</dbReference>
<dbReference type="GO" id="GO:0005829">
    <property type="term" value="C:cytosol"/>
    <property type="evidence" value="ECO:0007669"/>
    <property type="project" value="TreeGrafter"/>
</dbReference>
<proteinExistence type="predicted"/>
<keyword evidence="1" id="KW-0853">WD repeat</keyword>
<protein>
    <submittedName>
        <fullName evidence="3">Uncharacterized protein</fullName>
    </submittedName>
</protein>
<dbReference type="GO" id="GO:0005774">
    <property type="term" value="C:vacuolar membrane"/>
    <property type="evidence" value="ECO:0007669"/>
    <property type="project" value="TreeGrafter"/>
</dbReference>
<sequence>MSISEVRWCCSNAVVSRSDLFAYIDEATQEQWLLGYIELLQRNKLWNVATEVIRCAWLSSVWALSQQSTSVVACCGRCGRRTRPRAPCDRCAPRLATDLCAGPGRLPHRHDLTTECIPEVLRGVEALGLSDGEDAQEALSRAEVVVPDGGVVLLARCVQDVDLNLLAIQHDLRGDT</sequence>
<evidence type="ECO:0000256" key="2">
    <source>
        <dbReference type="ARBA" id="ARBA00022737"/>
    </source>
</evidence>
<gene>
    <name evidence="3" type="ORF">LSINAPIS_LOCUS14949</name>
</gene>
<dbReference type="EMBL" id="FZQP02006969">
    <property type="protein sequence ID" value="VVD05395.1"/>
    <property type="molecule type" value="Genomic_DNA"/>
</dbReference>
<name>A0A5E4R5S3_9NEOP</name>
<dbReference type="GO" id="GO:0034198">
    <property type="term" value="P:cellular response to amino acid starvation"/>
    <property type="evidence" value="ECO:0007669"/>
    <property type="project" value="TreeGrafter"/>
</dbReference>
<reference evidence="3 4" key="1">
    <citation type="submission" date="2017-07" db="EMBL/GenBank/DDBJ databases">
        <authorList>
            <person name="Talla V."/>
            <person name="Backstrom N."/>
        </authorList>
    </citation>
    <scope>NUCLEOTIDE SEQUENCE [LARGE SCALE GENOMIC DNA]</scope>
</reference>
<dbReference type="GO" id="GO:0061700">
    <property type="term" value="C:GATOR2 complex"/>
    <property type="evidence" value="ECO:0007669"/>
    <property type="project" value="TreeGrafter"/>
</dbReference>
<keyword evidence="4" id="KW-1185">Reference proteome</keyword>
<accession>A0A5E4R5S3</accession>